<proteinExistence type="predicted"/>
<gene>
    <name evidence="1" type="ORF">EJA12_09635</name>
</gene>
<evidence type="ECO:0000313" key="2">
    <source>
        <dbReference type="Proteomes" id="UP000272481"/>
    </source>
</evidence>
<sequence length="64" mass="7125">MNLSQEKKKELGAVYRQLAAYQAKSKQRQLTAAELDEVKKLDAKANRITGGPTDNKLAAFFTNL</sequence>
<evidence type="ECO:0000313" key="1">
    <source>
        <dbReference type="EMBL" id="RSK30968.1"/>
    </source>
</evidence>
<name>A0ABX9ZC80_9BACL</name>
<reference evidence="1 2" key="1">
    <citation type="submission" date="2018-12" db="EMBL/GenBank/DDBJ databases">
        <title>Comparitive functional genomics of dry heat resistant strains isolated from the viking spacecraft.</title>
        <authorList>
            <person name="Seuylemezian A."/>
            <person name="Vaishampayan P."/>
        </authorList>
    </citation>
    <scope>NUCLEOTIDE SEQUENCE [LARGE SCALE GENOMIC DNA]</scope>
    <source>
        <strain evidence="1 2">M6-11</strain>
    </source>
</reference>
<protein>
    <submittedName>
        <fullName evidence="1">Uncharacterized protein</fullName>
    </submittedName>
</protein>
<dbReference type="EMBL" id="RWGW01000013">
    <property type="protein sequence ID" value="RSK30968.1"/>
    <property type="molecule type" value="Genomic_DNA"/>
</dbReference>
<dbReference type="RefSeq" id="WP_125904072.1">
    <property type="nucleotide sequence ID" value="NZ_RWGW01000013.1"/>
</dbReference>
<organism evidence="1 2">
    <name type="scientific">Bhargavaea beijingensis</name>
    <dbReference type="NCBI Taxonomy" id="426756"/>
    <lineage>
        <taxon>Bacteria</taxon>
        <taxon>Bacillati</taxon>
        <taxon>Bacillota</taxon>
        <taxon>Bacilli</taxon>
        <taxon>Bacillales</taxon>
        <taxon>Caryophanaceae</taxon>
        <taxon>Bhargavaea</taxon>
    </lineage>
</organism>
<keyword evidence="2" id="KW-1185">Reference proteome</keyword>
<accession>A0ABX9ZC80</accession>
<comment type="caution">
    <text evidence="1">The sequence shown here is derived from an EMBL/GenBank/DDBJ whole genome shotgun (WGS) entry which is preliminary data.</text>
</comment>
<dbReference type="Proteomes" id="UP000272481">
    <property type="component" value="Unassembled WGS sequence"/>
</dbReference>